<keyword evidence="1" id="KW-0472">Membrane</keyword>
<organism evidence="2 3">
    <name type="scientific">Gemella sanguinis</name>
    <dbReference type="NCBI Taxonomy" id="84135"/>
    <lineage>
        <taxon>Bacteria</taxon>
        <taxon>Bacillati</taxon>
        <taxon>Bacillota</taxon>
        <taxon>Bacilli</taxon>
        <taxon>Bacillales</taxon>
        <taxon>Gemellaceae</taxon>
        <taxon>Gemella</taxon>
    </lineage>
</organism>
<reference evidence="2 3" key="1">
    <citation type="submission" date="2019-11" db="EMBL/GenBank/DDBJ databases">
        <title>FDA dAtabase for Regulatory Grade micrObial Sequences (FDA-ARGOS): Supporting development and validation of Infectious Disease Dx tests.</title>
        <authorList>
            <person name="Turner S."/>
            <person name="Byrd R."/>
            <person name="Tallon L."/>
            <person name="Sadzewicz L."/>
            <person name="Vavikolanu K."/>
            <person name="Mehta A."/>
            <person name="Aluvathingal J."/>
            <person name="Nadendla S."/>
            <person name="Myers T."/>
            <person name="Yan Y."/>
            <person name="Sichtig H."/>
        </authorList>
    </citation>
    <scope>NUCLEOTIDE SEQUENCE [LARGE SCALE GENOMIC DNA]</scope>
    <source>
        <strain evidence="2 3">FDAARGOS_742</strain>
    </source>
</reference>
<dbReference type="GeneID" id="84802907"/>
<proteinExistence type="predicted"/>
<dbReference type="Proteomes" id="UP000427636">
    <property type="component" value="Chromosome"/>
</dbReference>
<evidence type="ECO:0000313" key="2">
    <source>
        <dbReference type="EMBL" id="QGS07939.1"/>
    </source>
</evidence>
<dbReference type="RefSeq" id="WP_006363561.1">
    <property type="nucleotide sequence ID" value="NZ_CAUUTG010000008.1"/>
</dbReference>
<dbReference type="EMBL" id="CP046313">
    <property type="protein sequence ID" value="QGS07939.1"/>
    <property type="molecule type" value="Genomic_DNA"/>
</dbReference>
<evidence type="ECO:0000256" key="1">
    <source>
        <dbReference type="SAM" id="Phobius"/>
    </source>
</evidence>
<protein>
    <submittedName>
        <fullName evidence="2">Uncharacterized protein</fullName>
    </submittedName>
</protein>
<sequence length="45" mass="4822">MLKKFNDKFNSLPKGVQFVLAIGAAAAGAYIGYTLAYNLVTSLLK</sequence>
<evidence type="ECO:0000313" key="3">
    <source>
        <dbReference type="Proteomes" id="UP000427636"/>
    </source>
</evidence>
<name>A0ABX6FHF6_9BACL</name>
<feature type="transmembrane region" description="Helical" evidence="1">
    <location>
        <begin position="20"/>
        <end position="40"/>
    </location>
</feature>
<accession>A0ABX6FHF6</accession>
<keyword evidence="3" id="KW-1185">Reference proteome</keyword>
<gene>
    <name evidence="2" type="ORF">FOC50_06555</name>
</gene>
<keyword evidence="1" id="KW-1133">Transmembrane helix</keyword>
<keyword evidence="1" id="KW-0812">Transmembrane</keyword>